<evidence type="ECO:0000313" key="16">
    <source>
        <dbReference type="EMBL" id="UJO15018.1"/>
    </source>
</evidence>
<dbReference type="InterPro" id="IPR004713">
    <property type="entry name" value="CaH_exchang"/>
</dbReference>
<feature type="transmembrane region" description="Helical" evidence="12">
    <location>
        <begin position="212"/>
        <end position="237"/>
    </location>
</feature>
<dbReference type="GO" id="GO:0006078">
    <property type="term" value="P:(1-&gt;6)-beta-D-glucan biosynthetic process"/>
    <property type="evidence" value="ECO:0007669"/>
    <property type="project" value="InterPro"/>
</dbReference>
<keyword evidence="5 12" id="KW-0812">Transmembrane</keyword>
<feature type="transmembrane region" description="Helical" evidence="12">
    <location>
        <begin position="474"/>
        <end position="494"/>
    </location>
</feature>
<evidence type="ECO:0000256" key="10">
    <source>
        <dbReference type="ARBA" id="ARBA00023136"/>
    </source>
</evidence>
<reference evidence="16" key="2">
    <citation type="journal article" date="2022" name="Microb. Genom.">
        <title>A chromosome-scale genome assembly of the tomato pathogen Cladosporium fulvum reveals a compartmentalized genome architecture and the presence of a dispensable chromosome.</title>
        <authorList>
            <person name="Zaccaron A.Z."/>
            <person name="Chen L.H."/>
            <person name="Samaras A."/>
            <person name="Stergiopoulos I."/>
        </authorList>
    </citation>
    <scope>NUCLEOTIDE SEQUENCE</scope>
    <source>
        <strain evidence="16">Race5_Kim</strain>
    </source>
</reference>
<dbReference type="Pfam" id="PF05390">
    <property type="entry name" value="Kre9_KNH1_C"/>
    <property type="match status" value="1"/>
</dbReference>
<evidence type="ECO:0000256" key="4">
    <source>
        <dbReference type="ARBA" id="ARBA00022568"/>
    </source>
</evidence>
<comment type="similarity">
    <text evidence="2">Belongs to the Ca(2+):cation antiporter (CaCA) (TC 2.A.19) family.</text>
</comment>
<feature type="domain" description="Yeast cell wall synthesis Kre9/Knh1-like N-terminal" evidence="15">
    <location>
        <begin position="507"/>
        <end position="609"/>
    </location>
</feature>
<evidence type="ECO:0000256" key="12">
    <source>
        <dbReference type="SAM" id="Phobius"/>
    </source>
</evidence>
<keyword evidence="4" id="KW-0109">Calcium transport</keyword>
<feature type="region of interest" description="Disordered" evidence="11">
    <location>
        <begin position="1"/>
        <end position="52"/>
    </location>
</feature>
<dbReference type="NCBIfam" id="TIGR00378">
    <property type="entry name" value="cax"/>
    <property type="match status" value="1"/>
</dbReference>
<accession>A0A9Q8LCR4</accession>
<evidence type="ECO:0000256" key="3">
    <source>
        <dbReference type="ARBA" id="ARBA00022448"/>
    </source>
</evidence>
<keyword evidence="6" id="KW-0732">Signal</keyword>
<evidence type="ECO:0000256" key="9">
    <source>
        <dbReference type="ARBA" id="ARBA00023065"/>
    </source>
</evidence>
<dbReference type="InterPro" id="IPR008659">
    <property type="entry name" value="Kre9/Knh1_C"/>
</dbReference>
<dbReference type="GO" id="GO:0012505">
    <property type="term" value="C:endomembrane system"/>
    <property type="evidence" value="ECO:0007669"/>
    <property type="project" value="UniProtKB-SubCell"/>
</dbReference>
<dbReference type="InterPro" id="IPR004837">
    <property type="entry name" value="NaCa_Exmemb"/>
</dbReference>
<comment type="subcellular location">
    <subcellularLocation>
        <location evidence="1">Endomembrane system</location>
        <topology evidence="1">Multi-pass membrane protein</topology>
    </subcellularLocation>
</comment>
<keyword evidence="10 12" id="KW-0472">Membrane</keyword>
<feature type="domain" description="Sodium/calcium exchanger membrane region" evidence="13">
    <location>
        <begin position="349"/>
        <end position="492"/>
    </location>
</feature>
<dbReference type="GO" id="GO:0000329">
    <property type="term" value="C:fungal-type vacuole membrane"/>
    <property type="evidence" value="ECO:0007669"/>
    <property type="project" value="TreeGrafter"/>
</dbReference>
<evidence type="ECO:0000256" key="7">
    <source>
        <dbReference type="ARBA" id="ARBA00022837"/>
    </source>
</evidence>
<evidence type="ECO:0000313" key="17">
    <source>
        <dbReference type="Proteomes" id="UP000756132"/>
    </source>
</evidence>
<evidence type="ECO:0000256" key="2">
    <source>
        <dbReference type="ARBA" id="ARBA00008170"/>
    </source>
</evidence>
<dbReference type="Gene3D" id="1.20.1420.30">
    <property type="entry name" value="NCX, central ion-binding region"/>
    <property type="match status" value="2"/>
</dbReference>
<feature type="domain" description="Yeast cell wall synthesis Kre9/Knh1 C-terminal" evidence="14">
    <location>
        <begin position="657"/>
        <end position="740"/>
    </location>
</feature>
<dbReference type="InterPro" id="IPR044880">
    <property type="entry name" value="NCX_ion-bd_dom_sf"/>
</dbReference>
<feature type="transmembrane region" description="Helical" evidence="12">
    <location>
        <begin position="350"/>
        <end position="368"/>
    </location>
</feature>
<feature type="transmembrane region" description="Helical" evidence="12">
    <location>
        <begin position="249"/>
        <end position="271"/>
    </location>
</feature>
<dbReference type="AlphaFoldDB" id="A0A9Q8LCR4"/>
<reference evidence="16" key="1">
    <citation type="submission" date="2021-12" db="EMBL/GenBank/DDBJ databases">
        <authorList>
            <person name="Zaccaron A."/>
            <person name="Stergiopoulos I."/>
        </authorList>
    </citation>
    <scope>NUCLEOTIDE SEQUENCE</scope>
    <source>
        <strain evidence="16">Race5_Kim</strain>
    </source>
</reference>
<feature type="domain" description="Sodium/calcium exchanger membrane region" evidence="13">
    <location>
        <begin position="145"/>
        <end position="313"/>
    </location>
</feature>
<evidence type="ECO:0000256" key="1">
    <source>
        <dbReference type="ARBA" id="ARBA00004127"/>
    </source>
</evidence>
<feature type="transmembrane region" description="Helical" evidence="12">
    <location>
        <begin position="291"/>
        <end position="312"/>
    </location>
</feature>
<sequence>MPRSDIMSSKEHPHNHKMGWGRHQTKVFRRKDAHPDTIDHPGAGTGDAIPQQENEKGAYRANGNGNKQSKELPMYNRDGHRVNQNGDKVTKGIQPDGESGRSWFHPLHFFKIIWCSSCELSKWTNLLWPFTLAALALYFHYPQHQLWIFICAYIGMVPSANLVGFAGQELARKLPKVAGVMLETTFGSIVEIILFTVLMVQGGNTNVTVIRAAILGSILANLLLCLGLCFFVGGIFHPQQTFHEAISEVGSNLMLVAGMALVIPTIYYNTLYGRFDGVNPPNNLATLESEALRISRATAIILVVAFAVYVFFQARSHHGLYEDILEADEQRDHDRHKDLRKAKLTLTESIVALMLALMFVSFMAVFLVKEIHFMVNERHISDAFVGLILIPVVEKAAEHITAVDEAYDNQMNFALSHVLGASIQTALLNTPIVVFVGWGLGYDMSLNFELFDAVVLILAIMVVGNFLRDEKSDYLEGALCVFVYILIAVTAWYYPNPLEEGGVKFTTPAAGANVQPATISVQWEDDGDSPSLDDLSGYTLQLMVGGNSDTNSQPLVAIGPSQGSFASGSKVTGTVAATVAGPTKNGFYLKMIATATEGGTITYYSSRFNMPGMTGTTPAEYATAAAAVSGTDGPDTVNAVANNAGAAAPAAGAAGGAYTVPYALQSGLTKYAPMQGVPPTKITLKNFSPMYPTSAYTIATTFLPKASIVTTMTESQTFKVTSIENTAAAQSMPTGDMAKYLARWKD</sequence>
<evidence type="ECO:0000259" key="13">
    <source>
        <dbReference type="Pfam" id="PF01699"/>
    </source>
</evidence>
<feature type="transmembrane region" description="Helical" evidence="12">
    <location>
        <begin position="177"/>
        <end position="200"/>
    </location>
</feature>
<gene>
    <name evidence="16" type="ORF">CLAFUR5_08251</name>
</gene>
<evidence type="ECO:0000256" key="6">
    <source>
        <dbReference type="ARBA" id="ARBA00022729"/>
    </source>
</evidence>
<proteinExistence type="inferred from homology"/>
<dbReference type="GO" id="GO:0015369">
    <property type="term" value="F:calcium:proton antiporter activity"/>
    <property type="evidence" value="ECO:0007669"/>
    <property type="project" value="InterPro"/>
</dbReference>
<dbReference type="PANTHER" id="PTHR31503">
    <property type="entry name" value="VACUOLAR CALCIUM ION TRANSPORTER"/>
    <property type="match status" value="1"/>
</dbReference>
<dbReference type="PANTHER" id="PTHR31503:SF14">
    <property type="entry name" value="VACUOLAR CALCIUM ION TRANSPORTER"/>
    <property type="match status" value="1"/>
</dbReference>
<evidence type="ECO:0000256" key="5">
    <source>
        <dbReference type="ARBA" id="ARBA00022692"/>
    </source>
</evidence>
<name>A0A9Q8LCR4_PASFU</name>
<dbReference type="InterPro" id="IPR004798">
    <property type="entry name" value="CAX-like"/>
</dbReference>
<protein>
    <submittedName>
        <fullName evidence="16">Vacuolar cation/proton exchanger 2</fullName>
    </submittedName>
</protein>
<evidence type="ECO:0000259" key="14">
    <source>
        <dbReference type="Pfam" id="PF05390"/>
    </source>
</evidence>
<dbReference type="GeneID" id="71988129"/>
<feature type="transmembrane region" description="Helical" evidence="12">
    <location>
        <begin position="147"/>
        <end position="165"/>
    </location>
</feature>
<dbReference type="GO" id="GO:0006874">
    <property type="term" value="P:intracellular calcium ion homeostasis"/>
    <property type="evidence" value="ECO:0007669"/>
    <property type="project" value="TreeGrafter"/>
</dbReference>
<organism evidence="16 17">
    <name type="scientific">Passalora fulva</name>
    <name type="common">Tomato leaf mold</name>
    <name type="synonym">Cladosporium fulvum</name>
    <dbReference type="NCBI Taxonomy" id="5499"/>
    <lineage>
        <taxon>Eukaryota</taxon>
        <taxon>Fungi</taxon>
        <taxon>Dikarya</taxon>
        <taxon>Ascomycota</taxon>
        <taxon>Pezizomycotina</taxon>
        <taxon>Dothideomycetes</taxon>
        <taxon>Dothideomycetidae</taxon>
        <taxon>Mycosphaerellales</taxon>
        <taxon>Mycosphaerellaceae</taxon>
        <taxon>Fulvia</taxon>
    </lineage>
</organism>
<keyword evidence="9" id="KW-0406">Ion transport</keyword>
<dbReference type="OrthoDB" id="1699231at2759"/>
<evidence type="ECO:0000256" key="8">
    <source>
        <dbReference type="ARBA" id="ARBA00022989"/>
    </source>
</evidence>
<feature type="compositionally biased region" description="Basic residues" evidence="11">
    <location>
        <begin position="13"/>
        <end position="32"/>
    </location>
</feature>
<dbReference type="InterPro" id="IPR018466">
    <property type="entry name" value="Kre9/Knh1-like_N"/>
</dbReference>
<dbReference type="RefSeq" id="XP_047759384.1">
    <property type="nucleotide sequence ID" value="XM_047907399.1"/>
</dbReference>
<feature type="transmembrane region" description="Helical" evidence="12">
    <location>
        <begin position="450"/>
        <end position="467"/>
    </location>
</feature>
<dbReference type="GO" id="GO:0042546">
    <property type="term" value="P:cell wall biogenesis"/>
    <property type="evidence" value="ECO:0007669"/>
    <property type="project" value="InterPro"/>
</dbReference>
<evidence type="ECO:0000256" key="11">
    <source>
        <dbReference type="SAM" id="MobiDB-lite"/>
    </source>
</evidence>
<dbReference type="Proteomes" id="UP000756132">
    <property type="component" value="Chromosome 3"/>
</dbReference>
<dbReference type="EMBL" id="CP090165">
    <property type="protein sequence ID" value="UJO15018.1"/>
    <property type="molecule type" value="Genomic_DNA"/>
</dbReference>
<keyword evidence="17" id="KW-1185">Reference proteome</keyword>
<keyword evidence="8 12" id="KW-1133">Transmembrane helix</keyword>
<dbReference type="Pfam" id="PF10342">
    <property type="entry name" value="Kre9_KNH"/>
    <property type="match status" value="1"/>
</dbReference>
<keyword evidence="7" id="KW-0106">Calcium</keyword>
<dbReference type="Pfam" id="PF01699">
    <property type="entry name" value="Na_Ca_ex"/>
    <property type="match status" value="2"/>
</dbReference>
<evidence type="ECO:0000259" key="15">
    <source>
        <dbReference type="Pfam" id="PF10342"/>
    </source>
</evidence>
<dbReference type="KEGG" id="ffu:CLAFUR5_08251"/>
<feature type="transmembrane region" description="Helical" evidence="12">
    <location>
        <begin position="418"/>
        <end position="438"/>
    </location>
</feature>
<keyword evidence="3" id="KW-0813">Transport</keyword>